<dbReference type="EMBL" id="HM071924">
    <property type="protein sequence ID" value="ADI55404.1"/>
    <property type="molecule type" value="Genomic_DNA"/>
</dbReference>
<dbReference type="Pfam" id="PF10465">
    <property type="entry name" value="Inhibitor_I24"/>
    <property type="match status" value="1"/>
</dbReference>
<dbReference type="Proteomes" id="UP000201129">
    <property type="component" value="Segment"/>
</dbReference>
<dbReference type="KEGG" id="vg:9384628"/>
<reference evidence="1 2" key="2">
    <citation type="journal article" date="2011" name="Virol. J.">
        <title>Sequence characteristics of T4-like bacteriophage IME08 benome termini revealed by high throughput sequencing.</title>
        <authorList>
            <person name="Jiang X."/>
            <person name="Jiang H."/>
            <person name="Li C."/>
            <person name="Wang S."/>
            <person name="Mi Z."/>
            <person name="An X."/>
            <person name="Chen J."/>
            <person name="Tong Y."/>
        </authorList>
    </citation>
    <scope>NUCLEOTIDE SEQUENCE [LARGE SCALE GENOMIC DNA]</scope>
</reference>
<name>D7RM88_9CAUD</name>
<dbReference type="GeneID" id="9384628"/>
<organism evidence="1 2">
    <name type="scientific">Escherichia phage IME08</name>
    <dbReference type="NCBI Taxonomy" id="698728"/>
    <lineage>
        <taxon>Viruses</taxon>
        <taxon>Duplodnaviria</taxon>
        <taxon>Heunggongvirae</taxon>
        <taxon>Uroviricota</taxon>
        <taxon>Caudoviricetes</taxon>
        <taxon>Pantevenvirales</taxon>
        <taxon>Straboviridae</taxon>
        <taxon>Tevenvirinae</taxon>
        <taxon>Dhakavirus</taxon>
        <taxon>Dhakavirus ime08</taxon>
    </lineage>
</organism>
<accession>D7RM88</accession>
<evidence type="ECO:0000313" key="1">
    <source>
        <dbReference type="EMBL" id="ADI55404.1"/>
    </source>
</evidence>
<protein>
    <submittedName>
        <fullName evidence="1">Uncharacterized protein Pin</fullName>
    </submittedName>
</protein>
<keyword evidence="2" id="KW-1185">Reference proteome</keyword>
<dbReference type="RefSeq" id="YP_003734225.1">
    <property type="nucleotide sequence ID" value="NC_014260.1"/>
</dbReference>
<proteinExistence type="predicted"/>
<reference evidence="1 2" key="1">
    <citation type="journal article" date="2011" name="Arch. Virol.">
        <title>The complete genome sequence of a novel T4-like bacteriophage, IME08.</title>
        <authorList>
            <person name="Jiang H."/>
            <person name="Jiang X."/>
            <person name="Wang S."/>
            <person name="Li C."/>
            <person name="Chen B."/>
            <person name="An X."/>
            <person name="Mi Z."/>
            <person name="Chen J."/>
            <person name="Tong Y."/>
        </authorList>
    </citation>
    <scope>NUCLEOTIDE SEQUENCE [LARGE SCALE GENOMIC DNA]</scope>
</reference>
<evidence type="ECO:0000313" key="2">
    <source>
        <dbReference type="Proteomes" id="UP000201129"/>
    </source>
</evidence>
<dbReference type="OrthoDB" id="24697at10239"/>
<gene>
    <name evidence="1" type="primary">Pin</name>
</gene>
<dbReference type="InterPro" id="IPR019506">
    <property type="entry name" value="Pept-inhibitor_PinA"/>
</dbReference>
<sequence>MMNLQTMISSIWSLDMGTKIEVGRHKGRLIEHSLYELSDSGSLPDLESDLIKAAADYIHWLEAQLRFSDEAF</sequence>